<sequence>MLPPELIHNILEFALGDVECCDSFTNISFTPRYRLEIDSGRRNDALKRSLLTVSRAFYIIMQDYIFSWISILSWAKFWRVLALLDAQPADIMPGGGSTITSMGKRRLSHIVRRLDICLVFTAEEYGDNNKLIMSLARLITGCPNLQVLVTDLSIRGVDCQRTSPVILDSIKVHTFLRRLDFAGHEGPALEDYILLIAYLPNLEQLTTGRIAEPRMEREQLLDALNTLNERRLLKGAETTKVSWPFLHTIQLSLRPVHSSLRLLQDIGLPHLRRISMKTIDFFEPRVENFFSIVGHQLTHIYTYDIRSDGPPHGYRRLLEACPNLLHLTFAVRQDDRHSEPWAHQNLQSLGLRNLLPKTMPEREFAQNVSHAILRTLGRIILARKNDKLPCLRIIKMEDEGTTPLQFMKIYGAEWARECDVTGILLVESYGRQIPGGLPAVEYEPNVETKLHRTSKRAGELLSKVRRRILRPYRE</sequence>
<reference evidence="1 2" key="1">
    <citation type="journal article" date="2011" name="PLoS Pathog.">
        <title>Endophytic Life Strategies Decoded by Genome and Transcriptome Analyses of the Mutualistic Root Symbiont Piriformospora indica.</title>
        <authorList>
            <person name="Zuccaro A."/>
            <person name="Lahrmann U."/>
            <person name="Guldener U."/>
            <person name="Langen G."/>
            <person name="Pfiffi S."/>
            <person name="Biedenkopf D."/>
            <person name="Wong P."/>
            <person name="Samans B."/>
            <person name="Grimm C."/>
            <person name="Basiewicz M."/>
            <person name="Murat C."/>
            <person name="Martin F."/>
            <person name="Kogel K.H."/>
        </authorList>
    </citation>
    <scope>NUCLEOTIDE SEQUENCE [LARGE SCALE GENOMIC DNA]</scope>
    <source>
        <strain evidence="1 2">DSM 11827</strain>
    </source>
</reference>
<protein>
    <submittedName>
        <fullName evidence="1">Uncharacterized protein</fullName>
    </submittedName>
</protein>
<dbReference type="OrthoDB" id="3171058at2759"/>
<dbReference type="Gene3D" id="3.80.10.10">
    <property type="entry name" value="Ribonuclease Inhibitor"/>
    <property type="match status" value="1"/>
</dbReference>
<dbReference type="HOGENOM" id="CLU_576341_0_0_1"/>
<evidence type="ECO:0000313" key="2">
    <source>
        <dbReference type="Proteomes" id="UP000007148"/>
    </source>
</evidence>
<gene>
    <name evidence="1" type="ORF">PIIN_01145</name>
</gene>
<evidence type="ECO:0000313" key="1">
    <source>
        <dbReference type="EMBL" id="CCA67314.1"/>
    </source>
</evidence>
<proteinExistence type="predicted"/>
<dbReference type="EMBL" id="CAFZ01000012">
    <property type="protein sequence ID" value="CCA67314.1"/>
    <property type="molecule type" value="Genomic_DNA"/>
</dbReference>
<dbReference type="AlphaFoldDB" id="G4T7L3"/>
<name>G4T7L3_SERID</name>
<dbReference type="Proteomes" id="UP000007148">
    <property type="component" value="Unassembled WGS sequence"/>
</dbReference>
<dbReference type="InterPro" id="IPR032675">
    <property type="entry name" value="LRR_dom_sf"/>
</dbReference>
<keyword evidence="2" id="KW-1185">Reference proteome</keyword>
<dbReference type="InParanoid" id="G4T7L3"/>
<accession>G4T7L3</accession>
<organism evidence="1 2">
    <name type="scientific">Serendipita indica (strain DSM 11827)</name>
    <name type="common">Root endophyte fungus</name>
    <name type="synonym">Piriformospora indica</name>
    <dbReference type="NCBI Taxonomy" id="1109443"/>
    <lineage>
        <taxon>Eukaryota</taxon>
        <taxon>Fungi</taxon>
        <taxon>Dikarya</taxon>
        <taxon>Basidiomycota</taxon>
        <taxon>Agaricomycotina</taxon>
        <taxon>Agaricomycetes</taxon>
        <taxon>Sebacinales</taxon>
        <taxon>Serendipitaceae</taxon>
        <taxon>Serendipita</taxon>
    </lineage>
</organism>
<comment type="caution">
    <text evidence="1">The sequence shown here is derived from an EMBL/GenBank/DDBJ whole genome shotgun (WGS) entry which is preliminary data.</text>
</comment>